<organism evidence="2">
    <name type="scientific">Arundo donax</name>
    <name type="common">Giant reed</name>
    <name type="synonym">Donax arundinaceus</name>
    <dbReference type="NCBI Taxonomy" id="35708"/>
    <lineage>
        <taxon>Eukaryota</taxon>
        <taxon>Viridiplantae</taxon>
        <taxon>Streptophyta</taxon>
        <taxon>Embryophyta</taxon>
        <taxon>Tracheophyta</taxon>
        <taxon>Spermatophyta</taxon>
        <taxon>Magnoliopsida</taxon>
        <taxon>Liliopsida</taxon>
        <taxon>Poales</taxon>
        <taxon>Poaceae</taxon>
        <taxon>PACMAD clade</taxon>
        <taxon>Arundinoideae</taxon>
        <taxon>Arundineae</taxon>
        <taxon>Arundo</taxon>
    </lineage>
</organism>
<name>A0A0A9EZ85_ARUDO</name>
<evidence type="ECO:0000313" key="2">
    <source>
        <dbReference type="EMBL" id="JAE04289.1"/>
    </source>
</evidence>
<feature type="compositionally biased region" description="Polar residues" evidence="1">
    <location>
        <begin position="1"/>
        <end position="11"/>
    </location>
</feature>
<sequence>MRTGNTPSKNDTWPGVTGPKTSIPQGNPHRRAAAGSRELDGAGRDQRRRGAPAGIRDQVVAVVGKGI</sequence>
<reference evidence="2" key="2">
    <citation type="journal article" date="2015" name="Data Brief">
        <title>Shoot transcriptome of the giant reed, Arundo donax.</title>
        <authorList>
            <person name="Barrero R.A."/>
            <person name="Guerrero F.D."/>
            <person name="Moolhuijzen P."/>
            <person name="Goolsby J.A."/>
            <person name="Tidwell J."/>
            <person name="Bellgard S.E."/>
            <person name="Bellgard M.I."/>
        </authorList>
    </citation>
    <scope>NUCLEOTIDE SEQUENCE</scope>
    <source>
        <tissue evidence="2">Shoot tissue taken approximately 20 cm above the soil surface</tissue>
    </source>
</reference>
<evidence type="ECO:0000256" key="1">
    <source>
        <dbReference type="SAM" id="MobiDB-lite"/>
    </source>
</evidence>
<accession>A0A0A9EZ85</accession>
<dbReference type="AlphaFoldDB" id="A0A0A9EZ85"/>
<proteinExistence type="predicted"/>
<reference evidence="2" key="1">
    <citation type="submission" date="2014-09" db="EMBL/GenBank/DDBJ databases">
        <authorList>
            <person name="Magalhaes I.L.F."/>
            <person name="Oliveira U."/>
            <person name="Santos F.R."/>
            <person name="Vidigal T.H.D.A."/>
            <person name="Brescovit A.D."/>
            <person name="Santos A.J."/>
        </authorList>
    </citation>
    <scope>NUCLEOTIDE SEQUENCE</scope>
    <source>
        <tissue evidence="2">Shoot tissue taken approximately 20 cm above the soil surface</tissue>
    </source>
</reference>
<dbReference type="EMBL" id="GBRH01193607">
    <property type="protein sequence ID" value="JAE04289.1"/>
    <property type="molecule type" value="Transcribed_RNA"/>
</dbReference>
<feature type="region of interest" description="Disordered" evidence="1">
    <location>
        <begin position="1"/>
        <end position="56"/>
    </location>
</feature>
<protein>
    <submittedName>
        <fullName evidence="2">Uncharacterized protein</fullName>
    </submittedName>
</protein>